<dbReference type="AlphaFoldDB" id="A0A501W9R6"/>
<gene>
    <name evidence="2" type="ORF">FJM65_05565</name>
</gene>
<name>A0A501W9R6_9BACT</name>
<reference evidence="2 3" key="1">
    <citation type="submission" date="2019-06" db="EMBL/GenBank/DDBJ databases">
        <title>A novel bacterium of genus Pontibacter, isolated from marine sediment.</title>
        <authorList>
            <person name="Huang H."/>
            <person name="Mo K."/>
            <person name="Hu Y."/>
        </authorList>
    </citation>
    <scope>NUCLEOTIDE SEQUENCE [LARGE SCALE GENOMIC DNA]</scope>
    <source>
        <strain evidence="2 3">HB172049</strain>
    </source>
</reference>
<dbReference type="PROSITE" id="PS51257">
    <property type="entry name" value="PROKAR_LIPOPROTEIN"/>
    <property type="match status" value="1"/>
</dbReference>
<proteinExistence type="predicted"/>
<dbReference type="OrthoDB" id="887022at2"/>
<evidence type="ECO:0000313" key="3">
    <source>
        <dbReference type="Proteomes" id="UP000316727"/>
    </source>
</evidence>
<dbReference type="Proteomes" id="UP000316727">
    <property type="component" value="Unassembled WGS sequence"/>
</dbReference>
<dbReference type="EMBL" id="VFRQ01000002">
    <property type="protein sequence ID" value="TPE45492.1"/>
    <property type="molecule type" value="Genomic_DNA"/>
</dbReference>
<accession>A0A501W9R6</accession>
<protein>
    <submittedName>
        <fullName evidence="2">Uncharacterized protein</fullName>
    </submittedName>
</protein>
<evidence type="ECO:0000256" key="1">
    <source>
        <dbReference type="SAM" id="MobiDB-lite"/>
    </source>
</evidence>
<dbReference type="RefSeq" id="WP_140620260.1">
    <property type="nucleotide sequence ID" value="NZ_VFRQ01000002.1"/>
</dbReference>
<feature type="region of interest" description="Disordered" evidence="1">
    <location>
        <begin position="69"/>
        <end position="102"/>
    </location>
</feature>
<keyword evidence="3" id="KW-1185">Reference proteome</keyword>
<evidence type="ECO:0000313" key="2">
    <source>
        <dbReference type="EMBL" id="TPE45492.1"/>
    </source>
</evidence>
<comment type="caution">
    <text evidence="2">The sequence shown here is derived from an EMBL/GenBank/DDBJ whole genome shotgun (WGS) entry which is preliminary data.</text>
</comment>
<sequence length="102" mass="10770">MNKNVIAVFAATCGMFMVSCGTPSDLRPGEKVSTETVEPGQRKTFNVSDAGTLEETASGNVQEHVEHGEVLPNHDPGAHSLQKGDSTNEEAETNTEAGAVNR</sequence>
<organism evidence="2 3">
    <name type="scientific">Pontibacter mangrovi</name>
    <dbReference type="NCBI Taxonomy" id="2589816"/>
    <lineage>
        <taxon>Bacteria</taxon>
        <taxon>Pseudomonadati</taxon>
        <taxon>Bacteroidota</taxon>
        <taxon>Cytophagia</taxon>
        <taxon>Cytophagales</taxon>
        <taxon>Hymenobacteraceae</taxon>
        <taxon>Pontibacter</taxon>
    </lineage>
</organism>